<reference evidence="2 3" key="1">
    <citation type="submission" date="2020-06" db="EMBL/GenBank/DDBJ databases">
        <title>Transcriptomic and genomic resources for Thalictrum thalictroides and T. hernandezii: Facilitating candidate gene discovery in an emerging model plant lineage.</title>
        <authorList>
            <person name="Arias T."/>
            <person name="Riano-Pachon D.M."/>
            <person name="Di Stilio V.S."/>
        </authorList>
    </citation>
    <scope>NUCLEOTIDE SEQUENCE [LARGE SCALE GENOMIC DNA]</scope>
    <source>
        <strain evidence="3">cv. WT478/WT964</strain>
        <tissue evidence="2">Leaves</tissue>
    </source>
</reference>
<evidence type="ECO:0000313" key="3">
    <source>
        <dbReference type="Proteomes" id="UP000554482"/>
    </source>
</evidence>
<dbReference type="Proteomes" id="UP000554482">
    <property type="component" value="Unassembled WGS sequence"/>
</dbReference>
<evidence type="ECO:0000313" key="2">
    <source>
        <dbReference type="EMBL" id="KAF5178328.1"/>
    </source>
</evidence>
<comment type="caution">
    <text evidence="2">The sequence shown here is derived from an EMBL/GenBank/DDBJ whole genome shotgun (WGS) entry which is preliminary data.</text>
</comment>
<feature type="domain" description="AAA-type ATPase N-terminal" evidence="1">
    <location>
        <begin position="36"/>
        <end position="121"/>
    </location>
</feature>
<proteinExistence type="predicted"/>
<organism evidence="2 3">
    <name type="scientific">Thalictrum thalictroides</name>
    <name type="common">Rue-anemone</name>
    <name type="synonym">Anemone thalictroides</name>
    <dbReference type="NCBI Taxonomy" id="46969"/>
    <lineage>
        <taxon>Eukaryota</taxon>
        <taxon>Viridiplantae</taxon>
        <taxon>Streptophyta</taxon>
        <taxon>Embryophyta</taxon>
        <taxon>Tracheophyta</taxon>
        <taxon>Spermatophyta</taxon>
        <taxon>Magnoliopsida</taxon>
        <taxon>Ranunculales</taxon>
        <taxon>Ranunculaceae</taxon>
        <taxon>Thalictroideae</taxon>
        <taxon>Thalictrum</taxon>
    </lineage>
</organism>
<keyword evidence="3" id="KW-1185">Reference proteome</keyword>
<sequence>MLSAAGPYIAIEMLIQPYLKELFPSVAGGLHYKGLVVSALKKLLTRFSSQMTMVIEEFNDLTTNQIYTAVEMYFHSKSLFSACRLRISKDEYHQSYVISTENEEKVVFDVFEGIRFKWKFMNG</sequence>
<evidence type="ECO:0000259" key="1">
    <source>
        <dbReference type="Pfam" id="PF14363"/>
    </source>
</evidence>
<accession>A0A7J6V0U1</accession>
<dbReference type="AlphaFoldDB" id="A0A7J6V0U1"/>
<dbReference type="EMBL" id="JABWDY010040172">
    <property type="protein sequence ID" value="KAF5178328.1"/>
    <property type="molecule type" value="Genomic_DNA"/>
</dbReference>
<dbReference type="Pfam" id="PF14363">
    <property type="entry name" value="AAA_assoc"/>
    <property type="match status" value="1"/>
</dbReference>
<name>A0A7J6V0U1_THATH</name>
<dbReference type="InterPro" id="IPR025753">
    <property type="entry name" value="AAA_N_dom"/>
</dbReference>
<protein>
    <recommendedName>
        <fullName evidence="1">AAA-type ATPase N-terminal domain-containing protein</fullName>
    </recommendedName>
</protein>
<dbReference type="OrthoDB" id="10251412at2759"/>
<gene>
    <name evidence="2" type="ORF">FRX31_032080</name>
</gene>